<protein>
    <recommendedName>
        <fullName evidence="10">Type I restriction enzyme endonuclease subunit</fullName>
        <shortName evidence="10">R protein</shortName>
        <ecNumber evidence="10">3.1.21.3</ecNumber>
    </recommendedName>
</protein>
<name>A0A4Y3TQV3_9PROT</name>
<dbReference type="OrthoDB" id="9758243at2"/>
<dbReference type="GO" id="GO:0003677">
    <property type="term" value="F:DNA binding"/>
    <property type="evidence" value="ECO:0007669"/>
    <property type="project" value="UniProtKB-KW"/>
</dbReference>
<dbReference type="InterPro" id="IPR040980">
    <property type="entry name" value="SWI2_SNF2"/>
</dbReference>
<dbReference type="InterPro" id="IPR027417">
    <property type="entry name" value="P-loop_NTPase"/>
</dbReference>
<evidence type="ECO:0000256" key="9">
    <source>
        <dbReference type="ARBA" id="ARBA00023125"/>
    </source>
</evidence>
<dbReference type="NCBIfam" id="TIGR00348">
    <property type="entry name" value="hsdR"/>
    <property type="match status" value="1"/>
</dbReference>
<keyword evidence="13" id="KW-1185">Reference proteome</keyword>
<keyword evidence="4 10" id="KW-0547">Nucleotide-binding</keyword>
<evidence type="ECO:0000313" key="13">
    <source>
        <dbReference type="Proteomes" id="UP000317617"/>
    </source>
</evidence>
<evidence type="ECO:0000256" key="6">
    <source>
        <dbReference type="ARBA" id="ARBA00022759"/>
    </source>
</evidence>
<dbReference type="CDD" id="cd18800">
    <property type="entry name" value="SF2_C_EcoR124I-like"/>
    <property type="match status" value="1"/>
</dbReference>
<comment type="similarity">
    <text evidence="2 10">Belongs to the HsdR family.</text>
</comment>
<dbReference type="PANTHER" id="PTHR30195:SF15">
    <property type="entry name" value="TYPE I RESTRICTION ENZYME HINDI ENDONUCLEASE SUBUNIT"/>
    <property type="match status" value="1"/>
</dbReference>
<dbReference type="Gene3D" id="3.90.1570.50">
    <property type="match status" value="1"/>
</dbReference>
<keyword evidence="9 10" id="KW-0238">DNA-binding</keyword>
<keyword evidence="3" id="KW-0540">Nuclease</keyword>
<dbReference type="GO" id="GO:0009307">
    <property type="term" value="P:DNA restriction-modification system"/>
    <property type="evidence" value="ECO:0007669"/>
    <property type="project" value="UniProtKB-KW"/>
</dbReference>
<evidence type="ECO:0000256" key="5">
    <source>
        <dbReference type="ARBA" id="ARBA00022747"/>
    </source>
</evidence>
<dbReference type="CDD" id="cd22332">
    <property type="entry name" value="HsdR_N"/>
    <property type="match status" value="1"/>
</dbReference>
<dbReference type="GO" id="GO:0004386">
    <property type="term" value="F:helicase activity"/>
    <property type="evidence" value="ECO:0007669"/>
    <property type="project" value="UniProtKB-KW"/>
</dbReference>
<keyword evidence="5 10" id="KW-0680">Restriction system</keyword>
<sequence length="1063" mass="118862">MSFLSENEIEDWACDILRECGYAIVWGPDIAPGGKNPERTSLSDVILEKRLRAAIDKLNPHLPRASRDEALLALIREDTPDHVDENRRLHDYLVNGVPVDVVREDGTQSGDRVLLLDFETPENNDFLVVRQFVIEKDEANRRPDLVLFINGMPLGVIELKSPSSENATLDSAWNQFQTYRSLIPSLFRFNEALMISDGTEARIGSLTADRDRFMPWRTINGEDLIAKNHEEMETVLRGVFTPRWFLGLIRDFVLFGEINGSPIKVLAGYHQFHACRKAVTQTVRASAPDGDRKVGVVWHTQGSGKSLLMTFYAGVIARHPEMENPTIIVLTDRNDLDDQLFATFSGAQALLRQTPEQADSREDLQKLLRRISGGVIFTTLQKFQPEDGETSLPMLTDRRNVVVMADEAHRSQYGLEAKFNPKTGKMTYGFAKYLRDALPNASFIGFTGTPIENADVNTRGIFGEYIDIYDIARAVEDGATVPIYYESRLVRIELDEDLKEELDDELADIVEGLSENEEHKLSQKYSRVEALVGSEPRLRRIAEDLVIHFENRLTALEGKGMIVGMSRAICVALYNEIIRLRPAWHSDDDNEGALKVVMTGSSSDPAGFQPHIGKKSKARRELLAKRMKDNNDPLRLVIVRDMWLTGFDVPSMHTMYVDKPMRGHGLMQAIARVNRVFKGKPGGLVVDYIGLAQNLKTALGEYSAGDREQVGIDEGEAIRALQERYEVVRAMFNPGQAGGFDYRPALQDGATPKAKLSIMAGALDHILGQQQRAMASAKNDEERKAAQKRYPDAVKALSVAFALASASDEAARLRDEIGFFEAVRAALVKSVSNGSDGRSAQERELAIKQLVSKAVISTDIIDIMEAAGIGKPDISILSDAFLQEVREMPQRNLAIEALKKLLEGQIRSRTRSNITEAEAFSQRLEQAVARYHANALTSAQILDELIRMARDMASARDRGEELGLTQEEIAFYDALAQNQSAKEAMGDPSLRVIATALVKTIRENATVDWTVMAQARAKMRTSVKRLLRHYGYPPDMQDEAVQHILRQAEQFAPLWSNKRELQS</sequence>
<evidence type="ECO:0000256" key="10">
    <source>
        <dbReference type="RuleBase" id="RU364115"/>
    </source>
</evidence>
<evidence type="ECO:0000256" key="8">
    <source>
        <dbReference type="ARBA" id="ARBA00022840"/>
    </source>
</evidence>
<dbReference type="AlphaFoldDB" id="A0A4Y3TQV3"/>
<dbReference type="InterPro" id="IPR004473">
    <property type="entry name" value="Restrct_endonuc_typeI_HsdR"/>
</dbReference>
<dbReference type="Pfam" id="PF22679">
    <property type="entry name" value="T1R_D3-like"/>
    <property type="match status" value="1"/>
</dbReference>
<accession>A0A4Y3TQV3</accession>
<evidence type="ECO:0000256" key="3">
    <source>
        <dbReference type="ARBA" id="ARBA00022722"/>
    </source>
</evidence>
<dbReference type="CDD" id="cd18030">
    <property type="entry name" value="DEXHc_RE_I_HsdR"/>
    <property type="match status" value="1"/>
</dbReference>
<dbReference type="PANTHER" id="PTHR30195">
    <property type="entry name" value="TYPE I SITE-SPECIFIC DEOXYRIBONUCLEASE PROTEIN SUBUNIT M AND R"/>
    <property type="match status" value="1"/>
</dbReference>
<evidence type="ECO:0000313" key="12">
    <source>
        <dbReference type="EMBL" id="GEB84168.1"/>
    </source>
</evidence>
<evidence type="ECO:0000256" key="4">
    <source>
        <dbReference type="ARBA" id="ARBA00022741"/>
    </source>
</evidence>
<evidence type="ECO:0000256" key="2">
    <source>
        <dbReference type="ARBA" id="ARBA00008598"/>
    </source>
</evidence>
<dbReference type="SMART" id="SM00487">
    <property type="entry name" value="DEXDc"/>
    <property type="match status" value="1"/>
</dbReference>
<dbReference type="GO" id="GO:0009035">
    <property type="term" value="F:type I site-specific deoxyribonuclease activity"/>
    <property type="evidence" value="ECO:0007669"/>
    <property type="project" value="UniProtKB-EC"/>
</dbReference>
<gene>
    <name evidence="12" type="ORF">AOR01nite_26450</name>
</gene>
<keyword evidence="6" id="KW-0255">Endonuclease</keyword>
<evidence type="ECO:0000259" key="11">
    <source>
        <dbReference type="SMART" id="SM00487"/>
    </source>
</evidence>
<dbReference type="Pfam" id="PF11867">
    <property type="entry name" value="T1RH-like_C"/>
    <property type="match status" value="1"/>
</dbReference>
<dbReference type="InterPro" id="IPR014001">
    <property type="entry name" value="Helicase_ATP-bd"/>
</dbReference>
<evidence type="ECO:0000256" key="1">
    <source>
        <dbReference type="ARBA" id="ARBA00000851"/>
    </source>
</evidence>
<organism evidence="12 13">
    <name type="scientific">Acetobacter orleanensis</name>
    <dbReference type="NCBI Taxonomy" id="104099"/>
    <lineage>
        <taxon>Bacteria</taxon>
        <taxon>Pseudomonadati</taxon>
        <taxon>Pseudomonadota</taxon>
        <taxon>Alphaproteobacteria</taxon>
        <taxon>Acetobacterales</taxon>
        <taxon>Acetobacteraceae</taxon>
        <taxon>Acetobacter</taxon>
    </lineage>
</organism>
<feature type="domain" description="Helicase ATP-binding" evidence="11">
    <location>
        <begin position="268"/>
        <end position="484"/>
    </location>
</feature>
<keyword evidence="7 10" id="KW-0378">Hydrolase</keyword>
<proteinExistence type="inferred from homology"/>
<dbReference type="EMBL" id="BJMU01000045">
    <property type="protein sequence ID" value="GEB84168.1"/>
    <property type="molecule type" value="Genomic_DNA"/>
</dbReference>
<keyword evidence="8 10" id="KW-0067">ATP-binding</keyword>
<dbReference type="Pfam" id="PF04313">
    <property type="entry name" value="HSDR_N"/>
    <property type="match status" value="1"/>
</dbReference>
<comment type="subunit">
    <text evidence="10">The type I restriction/modification system is composed of three polypeptides R, M and S.</text>
</comment>
<dbReference type="STRING" id="104099.AD949_00420"/>
<reference evidence="12 13" key="1">
    <citation type="submission" date="2019-06" db="EMBL/GenBank/DDBJ databases">
        <title>Whole genome shotgun sequence of Acetobacter orleanensis NBRC 13752.</title>
        <authorList>
            <person name="Hosoyama A."/>
            <person name="Uohara A."/>
            <person name="Ohji S."/>
            <person name="Ichikawa N."/>
        </authorList>
    </citation>
    <scope>NUCLEOTIDE SEQUENCE [LARGE SCALE GENOMIC DNA]</scope>
    <source>
        <strain evidence="12 13">NBRC 13752</strain>
    </source>
</reference>
<dbReference type="Pfam" id="PF18766">
    <property type="entry name" value="SWI2_SNF2"/>
    <property type="match status" value="1"/>
</dbReference>
<comment type="function">
    <text evidence="10">Subunit R is required for both nuclease and ATPase activities, but not for modification.</text>
</comment>
<dbReference type="RefSeq" id="WP_048836953.1">
    <property type="nucleotide sequence ID" value="NZ_BJMU01000045.1"/>
</dbReference>
<dbReference type="SUPFAM" id="SSF52540">
    <property type="entry name" value="P-loop containing nucleoside triphosphate hydrolases"/>
    <property type="match status" value="1"/>
</dbReference>
<keyword evidence="12" id="KW-0347">Helicase</keyword>
<dbReference type="GO" id="GO:0005524">
    <property type="term" value="F:ATP binding"/>
    <property type="evidence" value="ECO:0007669"/>
    <property type="project" value="UniProtKB-KW"/>
</dbReference>
<comment type="caution">
    <text evidence="12">The sequence shown here is derived from an EMBL/GenBank/DDBJ whole genome shotgun (WGS) entry which is preliminary data.</text>
</comment>
<dbReference type="EC" id="3.1.21.3" evidence="10"/>
<comment type="catalytic activity">
    <reaction evidence="1 10">
        <text>Endonucleolytic cleavage of DNA to give random double-stranded fragments with terminal 5'-phosphates, ATP is simultaneously hydrolyzed.</text>
        <dbReference type="EC" id="3.1.21.3"/>
    </reaction>
</comment>
<dbReference type="Proteomes" id="UP000317617">
    <property type="component" value="Unassembled WGS sequence"/>
</dbReference>
<dbReference type="InterPro" id="IPR051268">
    <property type="entry name" value="Type-I_R_enzyme_R_subunit"/>
</dbReference>
<dbReference type="InterPro" id="IPR007409">
    <property type="entry name" value="Restrct_endonuc_type1_HsdR_N"/>
</dbReference>
<evidence type="ECO:0000256" key="7">
    <source>
        <dbReference type="ARBA" id="ARBA00022801"/>
    </source>
</evidence>
<dbReference type="Gene3D" id="3.40.50.300">
    <property type="entry name" value="P-loop containing nucleotide triphosphate hydrolases"/>
    <property type="match status" value="2"/>
</dbReference>
<dbReference type="InterPro" id="IPR021810">
    <property type="entry name" value="T1RH-like_C"/>
</dbReference>
<dbReference type="InterPro" id="IPR055180">
    <property type="entry name" value="HsdR_RecA-like_helicase_dom_2"/>
</dbReference>